<dbReference type="InterPro" id="IPR015683">
    <property type="entry name" value="Ionotropic_Glu_rcpt"/>
</dbReference>
<feature type="transmembrane region" description="Helical" evidence="12">
    <location>
        <begin position="508"/>
        <end position="534"/>
    </location>
</feature>
<proteinExistence type="inferred from homology"/>
<feature type="domain" description="Ionotropic glutamate receptor C-terminal" evidence="13">
    <location>
        <begin position="497"/>
        <end position="551"/>
    </location>
</feature>
<dbReference type="Pfam" id="PF00060">
    <property type="entry name" value="Lig_chan"/>
    <property type="match status" value="1"/>
</dbReference>
<feature type="transmembrane region" description="Helical" evidence="12">
    <location>
        <begin position="453"/>
        <end position="477"/>
    </location>
</feature>
<keyword evidence="8" id="KW-0675">Receptor</keyword>
<dbReference type="InterPro" id="IPR001320">
    <property type="entry name" value="Iontro_rcpt_C"/>
</dbReference>
<comment type="subcellular location">
    <subcellularLocation>
        <location evidence="1">Membrane</location>
        <topology evidence="1">Multi-pass membrane protein</topology>
    </subcellularLocation>
</comment>
<evidence type="ECO:0000259" key="13">
    <source>
        <dbReference type="Pfam" id="PF00060"/>
    </source>
</evidence>
<keyword evidence="15" id="KW-1185">Reference proteome</keyword>
<gene>
    <name evidence="14" type="ORF">E2986_00574</name>
</gene>
<dbReference type="GO" id="GO:0016020">
    <property type="term" value="C:membrane"/>
    <property type="evidence" value="ECO:0007669"/>
    <property type="project" value="UniProtKB-SubCell"/>
</dbReference>
<evidence type="ECO:0000256" key="1">
    <source>
        <dbReference type="ARBA" id="ARBA00004141"/>
    </source>
</evidence>
<evidence type="ECO:0000256" key="7">
    <source>
        <dbReference type="ARBA" id="ARBA00023136"/>
    </source>
</evidence>
<dbReference type="AlphaFoldDB" id="A0A833VXP6"/>
<dbReference type="Gene3D" id="3.40.190.10">
    <property type="entry name" value="Periplasmic binding protein-like II"/>
    <property type="match status" value="1"/>
</dbReference>
<keyword evidence="9" id="KW-0325">Glycoprotein</keyword>
<keyword evidence="3" id="KW-0813">Transport</keyword>
<evidence type="ECO:0000313" key="14">
    <source>
        <dbReference type="EMBL" id="KAF3424139.1"/>
    </source>
</evidence>
<dbReference type="EMBL" id="WNWW01000493">
    <property type="protein sequence ID" value="KAF3424139.1"/>
    <property type="molecule type" value="Genomic_DNA"/>
</dbReference>
<feature type="transmembrane region" description="Helical" evidence="12">
    <location>
        <begin position="414"/>
        <end position="433"/>
    </location>
</feature>
<comment type="similarity">
    <text evidence="2">Belongs to the glutamate-gated ion channel (TC 1.A.10.1) family.</text>
</comment>
<evidence type="ECO:0000256" key="10">
    <source>
        <dbReference type="ARBA" id="ARBA00023286"/>
    </source>
</evidence>
<evidence type="ECO:0000256" key="2">
    <source>
        <dbReference type="ARBA" id="ARBA00008685"/>
    </source>
</evidence>
<evidence type="ECO:0000256" key="6">
    <source>
        <dbReference type="ARBA" id="ARBA00023065"/>
    </source>
</evidence>
<evidence type="ECO:0000256" key="3">
    <source>
        <dbReference type="ARBA" id="ARBA00022448"/>
    </source>
</evidence>
<evidence type="ECO:0000313" key="15">
    <source>
        <dbReference type="Proteomes" id="UP000655588"/>
    </source>
</evidence>
<dbReference type="SUPFAM" id="SSF53850">
    <property type="entry name" value="Periplasmic binding protein-like II"/>
    <property type="match status" value="1"/>
</dbReference>
<protein>
    <recommendedName>
        <fullName evidence="13">Ionotropic glutamate receptor C-terminal domain-containing protein</fullName>
    </recommendedName>
</protein>
<evidence type="ECO:0000256" key="4">
    <source>
        <dbReference type="ARBA" id="ARBA00022692"/>
    </source>
</evidence>
<evidence type="ECO:0000256" key="11">
    <source>
        <dbReference type="ARBA" id="ARBA00023303"/>
    </source>
</evidence>
<keyword evidence="5 12" id="KW-1133">Transmembrane helix</keyword>
<keyword evidence="11" id="KW-0407">Ion channel</keyword>
<name>A0A833VXP6_9HYME</name>
<keyword evidence="7 12" id="KW-0472">Membrane</keyword>
<evidence type="ECO:0000256" key="8">
    <source>
        <dbReference type="ARBA" id="ARBA00023170"/>
    </source>
</evidence>
<accession>A0A833VXP6</accession>
<evidence type="ECO:0000256" key="9">
    <source>
        <dbReference type="ARBA" id="ARBA00023180"/>
    </source>
</evidence>
<dbReference type="GO" id="GO:0015276">
    <property type="term" value="F:ligand-gated monoatomic ion channel activity"/>
    <property type="evidence" value="ECO:0007669"/>
    <property type="project" value="InterPro"/>
</dbReference>
<dbReference type="Gene3D" id="1.10.287.70">
    <property type="match status" value="1"/>
</dbReference>
<dbReference type="Proteomes" id="UP000655588">
    <property type="component" value="Unassembled WGS sequence"/>
</dbReference>
<reference evidence="14" key="1">
    <citation type="submission" date="2019-11" db="EMBL/GenBank/DDBJ databases">
        <title>The nuclear and mitochondrial genomes of Frieseomelitta varia - a highly eusocial stingless bee (Meliponini) with a permanently sterile worker caste.</title>
        <authorList>
            <person name="Freitas F.C.P."/>
            <person name="Lourenco A.P."/>
            <person name="Nunes F.M.F."/>
            <person name="Paschoal A.R."/>
            <person name="Abreu F.C.P."/>
            <person name="Barbin F.O."/>
            <person name="Bataglia L."/>
            <person name="Cardoso-Junior C.A.M."/>
            <person name="Cervoni M.S."/>
            <person name="Silva S.R."/>
            <person name="Dalarmi F."/>
            <person name="Del Lama M.A."/>
            <person name="Depintor T.S."/>
            <person name="Ferreira K.M."/>
            <person name="Goria P.S."/>
            <person name="Jaskot M.C."/>
            <person name="Lago D.C."/>
            <person name="Luna-Lucena D."/>
            <person name="Moda L.M."/>
            <person name="Nascimento L."/>
            <person name="Pedrino M."/>
            <person name="Rabico F.O."/>
            <person name="Sanches F.C."/>
            <person name="Santos D.E."/>
            <person name="Santos C.G."/>
            <person name="Vieira J."/>
            <person name="Lopes T.F."/>
            <person name="Barchuk A.R."/>
            <person name="Hartfelder K."/>
            <person name="Simoes Z.L.P."/>
            <person name="Bitondi M.M.G."/>
            <person name="Pinheiro D.G."/>
        </authorList>
    </citation>
    <scope>NUCLEOTIDE SEQUENCE</scope>
    <source>
        <strain evidence="14">USP_RPSP 00005682</strain>
        <tissue evidence="14">Whole individual</tissue>
    </source>
</reference>
<dbReference type="PANTHER" id="PTHR18966">
    <property type="entry name" value="IONOTROPIC GLUTAMATE RECEPTOR"/>
    <property type="match status" value="1"/>
</dbReference>
<evidence type="ECO:0000256" key="5">
    <source>
        <dbReference type="ARBA" id="ARBA00022989"/>
    </source>
</evidence>
<keyword evidence="6" id="KW-0406">Ion transport</keyword>
<keyword evidence="4 12" id="KW-0812">Transmembrane</keyword>
<sequence length="656" mass="75682">MEQRTTPNKKEFETFLKNKIIEQWMIFLISNVDAISFQDPDCPRIPDTDGMSMPLIVPGNELSQIFLDLRMMKILTWNMINILHDDTFDRDTISRVMKAISDRLPNKQLNIISRSIFTLKHDATKSERRNSVKKVLDDFHVEQLGHCFLVIATIDMVADVMSVVRYKARSLKMVRPDSQWLYVITDSAMQNRTNMTAYVDLLAEGGNVAFMYNVTNSSDYCKVDLMCYVQELIQALAKALEYSLENEINLFKRIEEENFQMIRLTKRERRTELLKNNPPWQIISLSKTGQKVYEGLVFDAINYLSSKLNFSYAVITPEVTRSINSWNTSRFAKLGEKINEMTMSATRRVPKEVIDLVREKKVLLAACAVTVNEQEKGTVNFTVPIFVQIYSFLTSRPRQLSRALLFASPFTEETWACLAASIIIMGPILYLVHKYSPYSIRTSGLNSSWQCVWYVYGALLQQGTILLLSRKSLLFLARSRDRKVKEQKKKIHEIPGGMYLPHCDSARLLIGIWWLIVMVLVATYSGSLVAFLTFPRIDTVLTVDDLIARKDRITWGFPNGSFLETYLQNAEEPKYHILLSRARRHNDTEDEKLLERIKEGKHALIDWRSSLRFLMRKDLLLTGGCHFSLSTDEFLDEPIAMIIPHDSPYLPVINAE</sequence>
<evidence type="ECO:0000256" key="12">
    <source>
        <dbReference type="SAM" id="Phobius"/>
    </source>
</evidence>
<keyword evidence="10" id="KW-1071">Ligand-gated ion channel</keyword>
<comment type="caution">
    <text evidence="14">The sequence shown here is derived from an EMBL/GenBank/DDBJ whole genome shotgun (WGS) entry which is preliminary data.</text>
</comment>
<organism evidence="14 15">
    <name type="scientific">Frieseomelitta varia</name>
    <dbReference type="NCBI Taxonomy" id="561572"/>
    <lineage>
        <taxon>Eukaryota</taxon>
        <taxon>Metazoa</taxon>
        <taxon>Ecdysozoa</taxon>
        <taxon>Arthropoda</taxon>
        <taxon>Hexapoda</taxon>
        <taxon>Insecta</taxon>
        <taxon>Pterygota</taxon>
        <taxon>Neoptera</taxon>
        <taxon>Endopterygota</taxon>
        <taxon>Hymenoptera</taxon>
        <taxon>Apocrita</taxon>
        <taxon>Aculeata</taxon>
        <taxon>Apoidea</taxon>
        <taxon>Anthophila</taxon>
        <taxon>Apidae</taxon>
        <taxon>Frieseomelitta</taxon>
    </lineage>
</organism>